<proteinExistence type="predicted"/>
<evidence type="ECO:0000256" key="1">
    <source>
        <dbReference type="SAM" id="MobiDB-lite"/>
    </source>
</evidence>
<sequence>MTASADADIRRDRAKGDTQKGDRASSPRQDGTQHWGSPQTCRFLQDHCQVPLEIQGHVAENKHFDFTLINARRWLQVWWWGRFNQS</sequence>
<reference evidence="2 3" key="1">
    <citation type="journal article" date="2019" name="Mol. Biol. Evol.">
        <title>Blast fungal genomes show frequent chromosomal changes, gene gains and losses, and effector gene turnover.</title>
        <authorList>
            <person name="Gomez Luciano L.B."/>
            <person name="Jason Tsai I."/>
            <person name="Chuma I."/>
            <person name="Tosa Y."/>
            <person name="Chen Y.H."/>
            <person name="Li J.Y."/>
            <person name="Li M.Y."/>
            <person name="Jade Lu M.Y."/>
            <person name="Nakayashiki H."/>
            <person name="Li W.H."/>
        </authorList>
    </citation>
    <scope>NUCLEOTIDE SEQUENCE [LARGE SCALE GENOMIC DNA]</scope>
    <source>
        <strain evidence="2">MZ5-1-6</strain>
    </source>
</reference>
<organism evidence="2 3">
    <name type="scientific">Pyricularia oryzae</name>
    <name type="common">Rice blast fungus</name>
    <name type="synonym">Magnaporthe oryzae</name>
    <dbReference type="NCBI Taxonomy" id="318829"/>
    <lineage>
        <taxon>Eukaryota</taxon>
        <taxon>Fungi</taxon>
        <taxon>Dikarya</taxon>
        <taxon>Ascomycota</taxon>
        <taxon>Pezizomycotina</taxon>
        <taxon>Sordariomycetes</taxon>
        <taxon>Sordariomycetidae</taxon>
        <taxon>Magnaporthales</taxon>
        <taxon>Pyriculariaceae</taxon>
        <taxon>Pyricularia</taxon>
    </lineage>
</organism>
<dbReference type="EMBL" id="CP034209">
    <property type="protein sequence ID" value="QBZ64112.1"/>
    <property type="molecule type" value="Genomic_DNA"/>
</dbReference>
<name>A0A4P7NPL9_PYROR</name>
<accession>A0A4P7NPL9</accession>
<evidence type="ECO:0000313" key="3">
    <source>
        <dbReference type="Proteomes" id="UP000294847"/>
    </source>
</evidence>
<dbReference type="Proteomes" id="UP000294847">
    <property type="component" value="Chromosome 6"/>
</dbReference>
<evidence type="ECO:0000313" key="2">
    <source>
        <dbReference type="EMBL" id="QBZ64112.1"/>
    </source>
</evidence>
<feature type="compositionally biased region" description="Basic and acidic residues" evidence="1">
    <location>
        <begin position="7"/>
        <end position="25"/>
    </location>
</feature>
<dbReference type="AlphaFoldDB" id="A0A4P7NPL9"/>
<feature type="region of interest" description="Disordered" evidence="1">
    <location>
        <begin position="1"/>
        <end position="38"/>
    </location>
</feature>
<feature type="compositionally biased region" description="Polar residues" evidence="1">
    <location>
        <begin position="26"/>
        <end position="38"/>
    </location>
</feature>
<protein>
    <submittedName>
        <fullName evidence="2">Uncharacterized protein</fullName>
    </submittedName>
</protein>
<gene>
    <name evidence="2" type="ORF">PoMZ_05804</name>
</gene>